<feature type="compositionally biased region" description="Polar residues" evidence="3">
    <location>
        <begin position="668"/>
        <end position="683"/>
    </location>
</feature>
<evidence type="ECO:0000313" key="5">
    <source>
        <dbReference type="EMBL" id="EKC42865.1"/>
    </source>
</evidence>
<keyword evidence="2" id="KW-0175">Coiled coil</keyword>
<feature type="compositionally biased region" description="Polar residues" evidence="3">
    <location>
        <begin position="639"/>
        <end position="648"/>
    </location>
</feature>
<dbReference type="GO" id="GO:0036503">
    <property type="term" value="P:ERAD pathway"/>
    <property type="evidence" value="ECO:0007669"/>
    <property type="project" value="InterPro"/>
</dbReference>
<dbReference type="InterPro" id="IPR003892">
    <property type="entry name" value="CUE"/>
</dbReference>
<feature type="compositionally biased region" description="Basic and acidic residues" evidence="3">
    <location>
        <begin position="925"/>
        <end position="938"/>
    </location>
</feature>
<dbReference type="Pfam" id="PF02845">
    <property type="entry name" value="CUE"/>
    <property type="match status" value="1"/>
</dbReference>
<feature type="compositionally biased region" description="Polar residues" evidence="3">
    <location>
        <begin position="904"/>
        <end position="919"/>
    </location>
</feature>
<feature type="region of interest" description="Disordered" evidence="3">
    <location>
        <begin position="1451"/>
        <end position="1584"/>
    </location>
</feature>
<dbReference type="Pfam" id="PF25779">
    <property type="entry name" value="Tubulin-bind_CPAP"/>
    <property type="match status" value="1"/>
</dbReference>
<dbReference type="Pfam" id="PF07202">
    <property type="entry name" value="Tcp10_C"/>
    <property type="match status" value="4"/>
</dbReference>
<feature type="region of interest" description="Disordered" evidence="3">
    <location>
        <begin position="593"/>
        <end position="772"/>
    </location>
</feature>
<evidence type="ECO:0000256" key="1">
    <source>
        <dbReference type="ARBA" id="ARBA00005627"/>
    </source>
</evidence>
<feature type="compositionally biased region" description="Polar residues" evidence="3">
    <location>
        <begin position="1535"/>
        <end position="1545"/>
    </location>
</feature>
<feature type="compositionally biased region" description="Basic and acidic residues" evidence="3">
    <location>
        <begin position="1174"/>
        <end position="1190"/>
    </location>
</feature>
<dbReference type="InParanoid" id="K1RMM6"/>
<feature type="region of interest" description="Disordered" evidence="3">
    <location>
        <begin position="198"/>
        <end position="229"/>
    </location>
</feature>
<feature type="compositionally biased region" description="Basic and acidic residues" evidence="3">
    <location>
        <begin position="762"/>
        <end position="771"/>
    </location>
</feature>
<organism evidence="5">
    <name type="scientific">Magallana gigas</name>
    <name type="common">Pacific oyster</name>
    <name type="synonym">Crassostrea gigas</name>
    <dbReference type="NCBI Taxonomy" id="29159"/>
    <lineage>
        <taxon>Eukaryota</taxon>
        <taxon>Metazoa</taxon>
        <taxon>Spiralia</taxon>
        <taxon>Lophotrochozoa</taxon>
        <taxon>Mollusca</taxon>
        <taxon>Bivalvia</taxon>
        <taxon>Autobranchia</taxon>
        <taxon>Pteriomorphia</taxon>
        <taxon>Ostreida</taxon>
        <taxon>Ostreoidea</taxon>
        <taxon>Ostreidae</taxon>
        <taxon>Magallana</taxon>
    </lineage>
</organism>
<feature type="compositionally biased region" description="Polar residues" evidence="3">
    <location>
        <begin position="214"/>
        <end position="226"/>
    </location>
</feature>
<evidence type="ECO:0000259" key="4">
    <source>
        <dbReference type="PROSITE" id="PS51140"/>
    </source>
</evidence>
<feature type="compositionally biased region" description="Acidic residues" evidence="3">
    <location>
        <begin position="709"/>
        <end position="733"/>
    </location>
</feature>
<protein>
    <submittedName>
        <fullName evidence="5">Centromere protein J</fullName>
    </submittedName>
</protein>
<feature type="region of interest" description="Disordered" evidence="3">
    <location>
        <begin position="1165"/>
        <end position="1260"/>
    </location>
</feature>
<feature type="region of interest" description="Disordered" evidence="3">
    <location>
        <begin position="991"/>
        <end position="1140"/>
    </location>
</feature>
<dbReference type="InterPro" id="IPR058029">
    <property type="entry name" value="Tubulin-bd_CENPJ"/>
</dbReference>
<feature type="compositionally biased region" description="Basic and acidic residues" evidence="3">
    <location>
        <begin position="1010"/>
        <end position="1023"/>
    </location>
</feature>
<proteinExistence type="inferred from homology"/>
<gene>
    <name evidence="5" type="ORF">CGI_10028831</name>
</gene>
<dbReference type="HOGENOM" id="CLU_237889_0_0_1"/>
<dbReference type="InterPro" id="IPR009852">
    <property type="entry name" value="CENPJ_C_dom"/>
</dbReference>
<dbReference type="InterPro" id="IPR047002">
    <property type="entry name" value="Tcp10_C_sf"/>
</dbReference>
<dbReference type="InterPro" id="IPR026581">
    <property type="entry name" value="TCP10L/CENPJ"/>
</dbReference>
<feature type="compositionally biased region" description="Acidic residues" evidence="3">
    <location>
        <begin position="743"/>
        <end position="761"/>
    </location>
</feature>
<feature type="compositionally biased region" description="Basic and acidic residues" evidence="3">
    <location>
        <begin position="198"/>
        <end position="211"/>
    </location>
</feature>
<feature type="compositionally biased region" description="Basic and acidic residues" evidence="3">
    <location>
        <begin position="623"/>
        <end position="638"/>
    </location>
</feature>
<dbReference type="GO" id="GO:0015631">
    <property type="term" value="F:tubulin binding"/>
    <property type="evidence" value="ECO:0007669"/>
    <property type="project" value="TreeGrafter"/>
</dbReference>
<dbReference type="GO" id="GO:0043130">
    <property type="term" value="F:ubiquitin binding"/>
    <property type="evidence" value="ECO:0007669"/>
    <property type="project" value="InterPro"/>
</dbReference>
<feature type="region of interest" description="Disordered" evidence="3">
    <location>
        <begin position="1767"/>
        <end position="1795"/>
    </location>
</feature>
<dbReference type="CDD" id="cd14420">
    <property type="entry name" value="CUE_AUP1"/>
    <property type="match status" value="1"/>
</dbReference>
<dbReference type="Gene3D" id="2.60.450.20">
    <property type="match status" value="1"/>
</dbReference>
<feature type="compositionally biased region" description="Low complexity" evidence="3">
    <location>
        <begin position="890"/>
        <end position="901"/>
    </location>
</feature>
<feature type="compositionally biased region" description="Basic and acidic residues" evidence="3">
    <location>
        <begin position="834"/>
        <end position="845"/>
    </location>
</feature>
<feature type="compositionally biased region" description="Basic and acidic residues" evidence="3">
    <location>
        <begin position="1451"/>
        <end position="1463"/>
    </location>
</feature>
<dbReference type="PROSITE" id="PS51140">
    <property type="entry name" value="CUE"/>
    <property type="match status" value="1"/>
</dbReference>
<feature type="compositionally biased region" description="Acidic residues" evidence="3">
    <location>
        <begin position="1062"/>
        <end position="1077"/>
    </location>
</feature>
<sequence>MIPFSVDPVFHGDVGLWSVEAPSGVEPVITNEFLIFLPLADIVGLSSFMQWLTGFKDFGSSKGADVLEDNIKKFVGESKFPVLLHPEKATTNGAGLLKFMSFPFSLGKVQPVALQATRWPMTMAVTTLTSNIYQDFLWSLFVPYTIYKVKLLPEEECREGESVEEFAERVRKNIADSLGVPLTEFTWSDKQELVKRLEEEEKARRQEEQRKAMQKSTESLPSNRSVSDPELQRMVQQVQDVLPDIPAPAILKDLEKTREVDQTITNILEGKVLSETTEQSKSNLMDIRKKINLDIAEIINFRHTLVVSRGIRGRIPSQKLTDDHYSCPEAVYQQGRIYLVYTFDGINMRCAVIVVIVGNTERFLAPKMDLLKRSTNLHRSKVRPTEPRDINFEMDLGFISTDEFLVKDIQGEGFRHIVFATRYQLELLAETKVWYMDGTFKTMNVNQRENAQRSGVVVDFDDAKQAGKTAVKHNGPTSLPASLQSTLQGPSSAADITGLLPNMFLQTINFDAAFQELGLRGKSSLQPNGDQEDEESTEVNPLEQQQVMEQAMLLQRFKELRQWQMQQQEKLMNQQKQQLELLRKEQMAIKSVIGKNKDSVRGSELNDDALTRTPPPSQRFVRSRFEPNFKPSEARDSKSVPQQESLLASGQLPVPVMYVPFNEDNDEANTNPDLFSDTNSHTSEMTEERLYREEMAQRRVRSPDRTDSSEEEDEEEEEVVDEDDNDEVEEDRGEESIEKLSDYDLEERDFDDEEEEEDEMEKEIIDPDDRPIMVTKTFEELLEEQLRAESENQKYETERNVESPKHQFLKKGEGIARFGALKEKKANMRPPHKPPSEKPNQHSERPTSGNTSRPTNTKTLSSKANAKKTDELKKNDKGLRSGQPAFTKPSGSREASESSRSVKPYNTQSLSLSNKTGKGSNAKPDPVRKKNFERKPSFPDDASYVGKLREREINEELEKGDLEEFELLENLADNMSYCSNTSLMVRKLEDRVKEKKRPSKLTLKPLSKKSKCEAQKSQHEKITVKLAENSVPVESEKREPVMQPNREPVEPIQERYDYKLEESEEDKTDSDDSESSDSESGTSDTERDSDNYRDKGFVGIHNDEDYNANQNAEVSPSKFMKRKIAQRDKSSPVPQVTRERNVLHLFKSSGVEKTIEIKTDYINQSGLQSDSDESEKGFQMHSKLLDRNTDDSDSEGSLVSYSDLNIKRKQEEGKNKTTSRKSELYDDEEEWGDTTLKAVSPHPPNQKSEEEQGGTPPTSKLMAKLFPKLKKAESKEMQNQANFQVNNVMPSEGLQSKLLREKLSELDKEIEKFRNENANLHKLRIEREDGLSKLKKEVADFEKEKSDELKRIQEYKTEEMKKLRHEKKVFEQLQKAKRNNPDKKEREEIEMLKTQLKELQEEMKRKELRWASNDSRNKEKLKLLENENLQLKEEIKAMERKRLEWLQKEKNAQLERNSQHEKGAQGTNTAAKTSAIPKAISTSAEFQMTDSDEEKDPVRDIPINKAGSFMSSHVPQQTGRNRQQNGEVPAASRQRPVTSSGNLYSAQPDIAVNPRASQSDGSQGIKEEVPRGDPIVSAVPQDTSIYTEGGMDGSYLECVPRKTAQKYSIDRSVIDKGDKRFREIQHPDGKVEKIYSTGVREILFPNRTRKEISADGKSVVVSFFNGDVKQVTADQRVIYYYAEVQTTHSTYPDGLEIIQFPNNQVEKHYPEGTKEIIFPDQTIKYLFLNGSEESIFPDGTVIRVDRDGTKTMEFPNGQKEIHTQEYKRREYPDGTVKTVYPDGRQETKYSNGRIRVKDRDGNVIIDRRS</sequence>
<feature type="compositionally biased region" description="Basic and acidic residues" evidence="3">
    <location>
        <begin position="785"/>
        <end position="826"/>
    </location>
</feature>
<feature type="coiled-coil region" evidence="2">
    <location>
        <begin position="1296"/>
        <end position="1358"/>
    </location>
</feature>
<dbReference type="EMBL" id="JH817099">
    <property type="protein sequence ID" value="EKC42865.1"/>
    <property type="molecule type" value="Genomic_DNA"/>
</dbReference>
<feature type="region of interest" description="Disordered" evidence="3">
    <location>
        <begin position="521"/>
        <end position="540"/>
    </location>
</feature>
<name>K1RMM6_MAGGI</name>
<feature type="compositionally biased region" description="Polar residues" evidence="3">
    <location>
        <begin position="846"/>
        <end position="864"/>
    </location>
</feature>
<accession>K1RMM6</accession>
<feature type="compositionally biased region" description="Basic and acidic residues" evidence="3">
    <location>
        <begin position="1047"/>
        <end position="1061"/>
    </location>
</feature>
<dbReference type="PANTHER" id="PTHR10331">
    <property type="entry name" value="T COMPLEX PROTEIN 10"/>
    <property type="match status" value="1"/>
</dbReference>
<evidence type="ECO:0000256" key="2">
    <source>
        <dbReference type="SAM" id="Coils"/>
    </source>
</evidence>
<feature type="compositionally biased region" description="Basic and acidic residues" evidence="3">
    <location>
        <begin position="684"/>
        <end position="708"/>
    </location>
</feature>
<feature type="compositionally biased region" description="Polar residues" evidence="3">
    <location>
        <begin position="1509"/>
        <end position="1526"/>
    </location>
</feature>
<evidence type="ECO:0000256" key="3">
    <source>
        <dbReference type="SAM" id="MobiDB-lite"/>
    </source>
</evidence>
<dbReference type="InterPro" id="IPR048056">
    <property type="entry name" value="AUP1_CUE"/>
</dbReference>
<feature type="compositionally biased region" description="Basic and acidic residues" evidence="3">
    <location>
        <begin position="1084"/>
        <end position="1104"/>
    </location>
</feature>
<feature type="compositionally biased region" description="Basic and acidic residues" evidence="3">
    <location>
        <begin position="1205"/>
        <end position="1224"/>
    </location>
</feature>
<feature type="compositionally biased region" description="Basic and acidic residues" evidence="3">
    <location>
        <begin position="867"/>
        <end position="879"/>
    </location>
</feature>
<comment type="similarity">
    <text evidence="1">Belongs to the TCP10 family.</text>
</comment>
<dbReference type="SMART" id="SM00546">
    <property type="entry name" value="CUE"/>
    <property type="match status" value="1"/>
</dbReference>
<feature type="compositionally biased region" description="Polar residues" evidence="3">
    <location>
        <begin position="1480"/>
        <end position="1489"/>
    </location>
</feature>
<reference evidence="5" key="1">
    <citation type="journal article" date="2012" name="Nature">
        <title>The oyster genome reveals stress adaptation and complexity of shell formation.</title>
        <authorList>
            <person name="Zhang G."/>
            <person name="Fang X."/>
            <person name="Guo X."/>
            <person name="Li L."/>
            <person name="Luo R."/>
            <person name="Xu F."/>
            <person name="Yang P."/>
            <person name="Zhang L."/>
            <person name="Wang X."/>
            <person name="Qi H."/>
            <person name="Xiong Z."/>
            <person name="Que H."/>
            <person name="Xie Y."/>
            <person name="Holland P.W."/>
            <person name="Paps J."/>
            <person name="Zhu Y."/>
            <person name="Wu F."/>
            <person name="Chen Y."/>
            <person name="Wang J."/>
            <person name="Peng C."/>
            <person name="Meng J."/>
            <person name="Yang L."/>
            <person name="Liu J."/>
            <person name="Wen B."/>
            <person name="Zhang N."/>
            <person name="Huang Z."/>
            <person name="Zhu Q."/>
            <person name="Feng Y."/>
            <person name="Mount A."/>
            <person name="Hedgecock D."/>
            <person name="Xu Z."/>
            <person name="Liu Y."/>
            <person name="Domazet-Loso T."/>
            <person name="Du Y."/>
            <person name="Sun X."/>
            <person name="Zhang S."/>
            <person name="Liu B."/>
            <person name="Cheng P."/>
            <person name="Jiang X."/>
            <person name="Li J."/>
            <person name="Fan D."/>
            <person name="Wang W."/>
            <person name="Fu W."/>
            <person name="Wang T."/>
            <person name="Wang B."/>
            <person name="Zhang J."/>
            <person name="Peng Z."/>
            <person name="Li Y."/>
            <person name="Li N."/>
            <person name="Wang J."/>
            <person name="Chen M."/>
            <person name="He Y."/>
            <person name="Tan F."/>
            <person name="Song X."/>
            <person name="Zheng Q."/>
            <person name="Huang R."/>
            <person name="Yang H."/>
            <person name="Du X."/>
            <person name="Chen L."/>
            <person name="Yang M."/>
            <person name="Gaffney P.M."/>
            <person name="Wang S."/>
            <person name="Luo L."/>
            <person name="She Z."/>
            <person name="Ming Y."/>
            <person name="Huang W."/>
            <person name="Zhang S."/>
            <person name="Huang B."/>
            <person name="Zhang Y."/>
            <person name="Qu T."/>
            <person name="Ni P."/>
            <person name="Miao G."/>
            <person name="Wang J."/>
            <person name="Wang Q."/>
            <person name="Steinberg C.E."/>
            <person name="Wang H."/>
            <person name="Li N."/>
            <person name="Qian L."/>
            <person name="Zhang G."/>
            <person name="Li Y."/>
            <person name="Yang H."/>
            <person name="Liu X."/>
            <person name="Wang J."/>
            <person name="Yin Y."/>
            <person name="Wang J."/>
        </authorList>
    </citation>
    <scope>NUCLEOTIDE SEQUENCE [LARGE SCALE GENOMIC DNA]</scope>
    <source>
        <strain evidence="5">05x7-T-G4-1.051#20</strain>
    </source>
</reference>
<dbReference type="GO" id="GO:0061511">
    <property type="term" value="P:centriole elongation"/>
    <property type="evidence" value="ECO:0007669"/>
    <property type="project" value="TreeGrafter"/>
</dbReference>
<dbReference type="GO" id="GO:0005814">
    <property type="term" value="C:centriole"/>
    <property type="evidence" value="ECO:0007669"/>
    <property type="project" value="TreeGrafter"/>
</dbReference>
<feature type="domain" description="CUE" evidence="4">
    <location>
        <begin position="230"/>
        <end position="272"/>
    </location>
</feature>
<dbReference type="PANTHER" id="PTHR10331:SF6">
    <property type="entry name" value="SPINDLE ASSEMBLY ABNORMAL 4"/>
    <property type="match status" value="1"/>
</dbReference>
<dbReference type="Gene3D" id="1.10.8.10">
    <property type="entry name" value="DNA helicase RuvA subunit, C-terminal domain"/>
    <property type="match status" value="1"/>
</dbReference>
<dbReference type="GO" id="GO:0005813">
    <property type="term" value="C:centrosome"/>
    <property type="evidence" value="ECO:0007669"/>
    <property type="project" value="TreeGrafter"/>
</dbReference>
<dbReference type="GO" id="GO:0060271">
    <property type="term" value="P:cilium assembly"/>
    <property type="evidence" value="ECO:0007669"/>
    <property type="project" value="TreeGrafter"/>
</dbReference>
<feature type="region of interest" description="Disordered" evidence="3">
    <location>
        <begin position="785"/>
        <end position="946"/>
    </location>
</feature>